<reference evidence="2" key="2">
    <citation type="submission" date="2015-03" db="UniProtKB">
        <authorList>
            <consortium name="EnsemblPlants"/>
        </authorList>
    </citation>
    <scope>IDENTIFICATION</scope>
</reference>
<protein>
    <recommendedName>
        <fullName evidence="4">DUF834 domain-containing protein</fullName>
    </recommendedName>
</protein>
<evidence type="ECO:0000313" key="3">
    <source>
        <dbReference type="Proteomes" id="UP000026960"/>
    </source>
</evidence>
<dbReference type="HOGENOM" id="CLU_2625834_0_0_1"/>
<evidence type="ECO:0000256" key="1">
    <source>
        <dbReference type="SAM" id="MobiDB-lite"/>
    </source>
</evidence>
<accession>A0A0D3HEM4</accession>
<reference evidence="2" key="1">
    <citation type="journal article" date="2009" name="Rice">
        <title>De Novo Next Generation Sequencing of Plant Genomes.</title>
        <authorList>
            <person name="Rounsley S."/>
            <person name="Marri P.R."/>
            <person name="Yu Y."/>
            <person name="He R."/>
            <person name="Sisneros N."/>
            <person name="Goicoechea J.L."/>
            <person name="Lee S.J."/>
            <person name="Angelova A."/>
            <person name="Kudrna D."/>
            <person name="Luo M."/>
            <person name="Affourtit J."/>
            <person name="Desany B."/>
            <person name="Knight J."/>
            <person name="Niazi F."/>
            <person name="Egholm M."/>
            <person name="Wing R.A."/>
        </authorList>
    </citation>
    <scope>NUCLEOTIDE SEQUENCE [LARGE SCALE GENOMIC DNA]</scope>
    <source>
        <strain evidence="2">cv. IRGC 105608</strain>
    </source>
</reference>
<dbReference type="EnsemblPlants" id="OBART10G12960.1">
    <property type="protein sequence ID" value="OBART10G12960.1"/>
    <property type="gene ID" value="OBART10G12960"/>
</dbReference>
<dbReference type="Proteomes" id="UP000026960">
    <property type="component" value="Chromosome 10"/>
</dbReference>
<evidence type="ECO:0000313" key="2">
    <source>
        <dbReference type="EnsemblPlants" id="OBART10G12960.1"/>
    </source>
</evidence>
<sequence>MGRRIVLREDRATGADAVAELGGERDTSRIREERGETEEREVARPQDAAAEASQDDDASHFFLPRLQLGRGGDGRGHR</sequence>
<feature type="compositionally biased region" description="Basic and acidic residues" evidence="1">
    <location>
        <begin position="22"/>
        <end position="34"/>
    </location>
</feature>
<dbReference type="Gramene" id="OBART10G12960.1">
    <property type="protein sequence ID" value="OBART10G12960.1"/>
    <property type="gene ID" value="OBART10G12960"/>
</dbReference>
<dbReference type="AlphaFoldDB" id="A0A0D3HEM4"/>
<dbReference type="PaxDb" id="65489-OBART10G12960.1"/>
<organism evidence="2">
    <name type="scientific">Oryza barthii</name>
    <dbReference type="NCBI Taxonomy" id="65489"/>
    <lineage>
        <taxon>Eukaryota</taxon>
        <taxon>Viridiplantae</taxon>
        <taxon>Streptophyta</taxon>
        <taxon>Embryophyta</taxon>
        <taxon>Tracheophyta</taxon>
        <taxon>Spermatophyta</taxon>
        <taxon>Magnoliopsida</taxon>
        <taxon>Liliopsida</taxon>
        <taxon>Poales</taxon>
        <taxon>Poaceae</taxon>
        <taxon>BOP clade</taxon>
        <taxon>Oryzoideae</taxon>
        <taxon>Oryzeae</taxon>
        <taxon>Oryzinae</taxon>
        <taxon>Oryza</taxon>
    </lineage>
</organism>
<evidence type="ECO:0008006" key="4">
    <source>
        <dbReference type="Google" id="ProtNLM"/>
    </source>
</evidence>
<proteinExistence type="predicted"/>
<feature type="compositionally biased region" description="Basic and acidic residues" evidence="1">
    <location>
        <begin position="1"/>
        <end position="13"/>
    </location>
</feature>
<feature type="region of interest" description="Disordered" evidence="1">
    <location>
        <begin position="1"/>
        <end position="78"/>
    </location>
</feature>
<name>A0A0D3HEM4_9ORYZ</name>
<keyword evidence="3" id="KW-1185">Reference proteome</keyword>